<dbReference type="EMBL" id="BMAW01078286">
    <property type="protein sequence ID" value="GFU10371.1"/>
    <property type="molecule type" value="Genomic_DNA"/>
</dbReference>
<dbReference type="AlphaFoldDB" id="A0A8X6UFY3"/>
<organism evidence="2 4">
    <name type="scientific">Nephila pilipes</name>
    <name type="common">Giant wood spider</name>
    <name type="synonym">Nephila maculata</name>
    <dbReference type="NCBI Taxonomy" id="299642"/>
    <lineage>
        <taxon>Eukaryota</taxon>
        <taxon>Metazoa</taxon>
        <taxon>Ecdysozoa</taxon>
        <taxon>Arthropoda</taxon>
        <taxon>Chelicerata</taxon>
        <taxon>Arachnida</taxon>
        <taxon>Araneae</taxon>
        <taxon>Araneomorphae</taxon>
        <taxon>Entelegynae</taxon>
        <taxon>Araneoidea</taxon>
        <taxon>Nephilidae</taxon>
        <taxon>Nephila</taxon>
    </lineage>
</organism>
<reference evidence="2" key="1">
    <citation type="submission" date="2020-08" db="EMBL/GenBank/DDBJ databases">
        <title>Multicomponent nature underlies the extraordinary mechanical properties of spider dragline silk.</title>
        <authorList>
            <person name="Kono N."/>
            <person name="Nakamura H."/>
            <person name="Mori M."/>
            <person name="Yoshida Y."/>
            <person name="Ohtoshi R."/>
            <person name="Malay A.D."/>
            <person name="Moran D.A.P."/>
            <person name="Tomita M."/>
            <person name="Numata K."/>
            <person name="Arakawa K."/>
        </authorList>
    </citation>
    <scope>NUCLEOTIDE SEQUENCE</scope>
</reference>
<dbReference type="EMBL" id="BMAW01080590">
    <property type="protein sequence ID" value="GFU20342.1"/>
    <property type="molecule type" value="Genomic_DNA"/>
</dbReference>
<feature type="region of interest" description="Disordered" evidence="1">
    <location>
        <begin position="66"/>
        <end position="108"/>
    </location>
</feature>
<proteinExistence type="predicted"/>
<evidence type="ECO:0000313" key="3">
    <source>
        <dbReference type="EMBL" id="GFU20342.1"/>
    </source>
</evidence>
<protein>
    <submittedName>
        <fullName evidence="2">Uncharacterized protein</fullName>
    </submittedName>
</protein>
<gene>
    <name evidence="3" type="ORF">NPIL_172861</name>
    <name evidence="2" type="ORF">NPIL_649861</name>
</gene>
<evidence type="ECO:0000313" key="2">
    <source>
        <dbReference type="EMBL" id="GFU10371.1"/>
    </source>
</evidence>
<comment type="caution">
    <text evidence="2">The sequence shown here is derived from an EMBL/GenBank/DDBJ whole genome shotgun (WGS) entry which is preliminary data.</text>
</comment>
<dbReference type="OrthoDB" id="425619at2759"/>
<sequence length="108" mass="12060">MRKSTSSYHHKKMFPVKQPPQDRKPYFQRGNKVKKEPSEVVCYGCGTPVPSQGNVITPVKALRRRERPAGIIKPSSSTPANAQKHKGSQNTSSADPWSGYLRGQRGRL</sequence>
<keyword evidence="4" id="KW-1185">Reference proteome</keyword>
<accession>A0A8X6UFY3</accession>
<feature type="compositionally biased region" description="Basic residues" evidence="1">
    <location>
        <begin position="1"/>
        <end position="14"/>
    </location>
</feature>
<evidence type="ECO:0000313" key="4">
    <source>
        <dbReference type="Proteomes" id="UP000887013"/>
    </source>
</evidence>
<dbReference type="Proteomes" id="UP000887013">
    <property type="component" value="Unassembled WGS sequence"/>
</dbReference>
<name>A0A8X6UFY3_NEPPI</name>
<evidence type="ECO:0000256" key="1">
    <source>
        <dbReference type="SAM" id="MobiDB-lite"/>
    </source>
</evidence>
<feature type="region of interest" description="Disordered" evidence="1">
    <location>
        <begin position="1"/>
        <end position="32"/>
    </location>
</feature>